<evidence type="ECO:0000313" key="2">
    <source>
        <dbReference type="EMBL" id="QNI31845.1"/>
    </source>
</evidence>
<feature type="transmembrane region" description="Helical" evidence="1">
    <location>
        <begin position="7"/>
        <end position="26"/>
    </location>
</feature>
<accession>A0A7G8BH25</accession>
<organism evidence="2 3">
    <name type="scientific">Alloacidobacterium dinghuense</name>
    <dbReference type="NCBI Taxonomy" id="2763107"/>
    <lineage>
        <taxon>Bacteria</taxon>
        <taxon>Pseudomonadati</taxon>
        <taxon>Acidobacteriota</taxon>
        <taxon>Terriglobia</taxon>
        <taxon>Terriglobales</taxon>
        <taxon>Acidobacteriaceae</taxon>
        <taxon>Alloacidobacterium</taxon>
    </lineage>
</organism>
<evidence type="ECO:0000313" key="3">
    <source>
        <dbReference type="Proteomes" id="UP000515312"/>
    </source>
</evidence>
<sequence length="240" mass="27471">MKTWQKVGLSTLLVLIVFSVRIYFVWKERHEPMVQKQQRQERPLTNDDIVSPRKLYIDDVKSAKTLIGKTVWIQAGFELEYFPYAGHTINFAHKIGVLPSVQALEVKDIALEKAPPSKTSRIPRGDRQVFAVFQLPGDASEYATPIGYEQGIDSTYFCDDIFYYDDPHQMYKHWSADVWQAVDQHQPKPGMNELQVAMALGVIQQSDSSNYGNRTVHYDAGGRQWNVSFQNDKATNVQAQ</sequence>
<keyword evidence="3" id="KW-1185">Reference proteome</keyword>
<evidence type="ECO:0000256" key="1">
    <source>
        <dbReference type="SAM" id="Phobius"/>
    </source>
</evidence>
<dbReference type="AlphaFoldDB" id="A0A7G8BH25"/>
<name>A0A7G8BH25_9BACT</name>
<dbReference type="RefSeq" id="WP_186742803.1">
    <property type="nucleotide sequence ID" value="NZ_CP060394.1"/>
</dbReference>
<protein>
    <submittedName>
        <fullName evidence="2">Uncharacterized protein</fullName>
    </submittedName>
</protein>
<proteinExistence type="predicted"/>
<keyword evidence="1" id="KW-0472">Membrane</keyword>
<dbReference type="EMBL" id="CP060394">
    <property type="protein sequence ID" value="QNI31845.1"/>
    <property type="molecule type" value="Genomic_DNA"/>
</dbReference>
<keyword evidence="1" id="KW-0812">Transmembrane</keyword>
<reference evidence="2 3" key="1">
    <citation type="submission" date="2020-08" db="EMBL/GenBank/DDBJ databases">
        <title>Edaphobacter telluris sp. nov. and Acidobacterium dinghuensis sp. nov., two acidobacteria isolated from forest soil.</title>
        <authorList>
            <person name="Fu J."/>
            <person name="Qiu L."/>
        </authorList>
    </citation>
    <scope>NUCLEOTIDE SEQUENCE [LARGE SCALE GENOMIC DNA]</scope>
    <source>
        <strain evidence="2">4Y35</strain>
    </source>
</reference>
<dbReference type="KEGG" id="adin:H7849_22880"/>
<dbReference type="Proteomes" id="UP000515312">
    <property type="component" value="Chromosome"/>
</dbReference>
<gene>
    <name evidence="2" type="ORF">H7849_22880</name>
</gene>
<keyword evidence="1" id="KW-1133">Transmembrane helix</keyword>